<evidence type="ECO:0000313" key="2">
    <source>
        <dbReference type="EMBL" id="KAF8782897.1"/>
    </source>
</evidence>
<dbReference type="Proteomes" id="UP000807504">
    <property type="component" value="Unassembled WGS sequence"/>
</dbReference>
<name>A0A8T0EZ75_ARGBR</name>
<accession>A0A8T0EZ75</accession>
<dbReference type="EMBL" id="JABXBU010001863">
    <property type="protein sequence ID" value="KAF8782897.1"/>
    <property type="molecule type" value="Genomic_DNA"/>
</dbReference>
<gene>
    <name evidence="2" type="ORF">HNY73_013130</name>
</gene>
<sequence length="225" mass="24351">MIKELILIIGCMTVADAVLCRLSTCLSFQCGTTTCPPGYRVKIGGGFCGCCNNCVKALSEGETCNPNIKYGGYPANKGVTNSEPMCDYGLKCDRSTSTCVKKHNNLLLTRIAPLDSLGKRTHINMLKYVALLLVAVAVAQAIVCPKDFCDKVECEELTDCLEENGQKIREKGSYCQCCDICIKLLGENEDCVPESDFLGVIITSECASGLLCDPSLKKCIRPAVY</sequence>
<evidence type="ECO:0000256" key="1">
    <source>
        <dbReference type="SAM" id="SignalP"/>
    </source>
</evidence>
<organism evidence="2 3">
    <name type="scientific">Argiope bruennichi</name>
    <name type="common">Wasp spider</name>
    <name type="synonym">Aranea bruennichi</name>
    <dbReference type="NCBI Taxonomy" id="94029"/>
    <lineage>
        <taxon>Eukaryota</taxon>
        <taxon>Metazoa</taxon>
        <taxon>Ecdysozoa</taxon>
        <taxon>Arthropoda</taxon>
        <taxon>Chelicerata</taxon>
        <taxon>Arachnida</taxon>
        <taxon>Araneae</taxon>
        <taxon>Araneomorphae</taxon>
        <taxon>Entelegynae</taxon>
        <taxon>Araneoidea</taxon>
        <taxon>Araneidae</taxon>
        <taxon>Argiope</taxon>
    </lineage>
</organism>
<keyword evidence="1" id="KW-0732">Signal</keyword>
<protein>
    <submittedName>
        <fullName evidence="2">Uncharacterized protein</fullName>
    </submittedName>
</protein>
<feature type="chain" id="PRO_5035844380" evidence="1">
    <location>
        <begin position="18"/>
        <end position="225"/>
    </location>
</feature>
<dbReference type="AlphaFoldDB" id="A0A8T0EZ75"/>
<comment type="caution">
    <text evidence="2">The sequence shown here is derived from an EMBL/GenBank/DDBJ whole genome shotgun (WGS) entry which is preliminary data.</text>
</comment>
<evidence type="ECO:0000313" key="3">
    <source>
        <dbReference type="Proteomes" id="UP000807504"/>
    </source>
</evidence>
<reference evidence="2" key="2">
    <citation type="submission" date="2020-06" db="EMBL/GenBank/DDBJ databases">
        <authorList>
            <person name="Sheffer M."/>
        </authorList>
    </citation>
    <scope>NUCLEOTIDE SEQUENCE</scope>
</reference>
<reference evidence="2" key="1">
    <citation type="journal article" date="2020" name="bioRxiv">
        <title>Chromosome-level reference genome of the European wasp spider Argiope bruennichi: a resource for studies on range expansion and evolutionary adaptation.</title>
        <authorList>
            <person name="Sheffer M.M."/>
            <person name="Hoppe A."/>
            <person name="Krehenwinkel H."/>
            <person name="Uhl G."/>
            <person name="Kuss A.W."/>
            <person name="Jensen L."/>
            <person name="Jensen C."/>
            <person name="Gillespie R.G."/>
            <person name="Hoff K.J."/>
            <person name="Prost S."/>
        </authorList>
    </citation>
    <scope>NUCLEOTIDE SEQUENCE</scope>
</reference>
<proteinExistence type="predicted"/>
<feature type="signal peptide" evidence="1">
    <location>
        <begin position="1"/>
        <end position="17"/>
    </location>
</feature>
<keyword evidence="3" id="KW-1185">Reference proteome</keyword>